<evidence type="ECO:0000313" key="3">
    <source>
        <dbReference type="Proteomes" id="UP000193487"/>
    </source>
</evidence>
<evidence type="ECO:0000313" key="2">
    <source>
        <dbReference type="EMBL" id="ORW11396.1"/>
    </source>
</evidence>
<proteinExistence type="predicted"/>
<accession>A0A1X1YJW8</accession>
<evidence type="ECO:0000256" key="1">
    <source>
        <dbReference type="SAM" id="Phobius"/>
    </source>
</evidence>
<reference evidence="2 3" key="1">
    <citation type="submission" date="2016-01" db="EMBL/GenBank/DDBJ databases">
        <title>The new phylogeny of the genus Mycobacterium.</title>
        <authorList>
            <person name="Tarcisio F."/>
            <person name="Conor M."/>
            <person name="Antonella G."/>
            <person name="Elisabetta G."/>
            <person name="Giulia F.S."/>
            <person name="Sara T."/>
            <person name="Anna F."/>
            <person name="Clotilde B."/>
            <person name="Roberto B."/>
            <person name="Veronica D.S."/>
            <person name="Fabio R."/>
            <person name="Monica P."/>
            <person name="Olivier J."/>
            <person name="Enrico T."/>
            <person name="Nicola S."/>
        </authorList>
    </citation>
    <scope>NUCLEOTIDE SEQUENCE [LARGE SCALE GENOMIC DNA]</scope>
    <source>
        <strain evidence="2 3">DSM 45166</strain>
    </source>
</reference>
<gene>
    <name evidence="2" type="ORF">AWC14_19090</name>
</gene>
<dbReference type="AlphaFoldDB" id="A0A1X1YJW8"/>
<organism evidence="2 3">
    <name type="scientific">Mycobacterium kyorinense</name>
    <dbReference type="NCBI Taxonomy" id="487514"/>
    <lineage>
        <taxon>Bacteria</taxon>
        <taxon>Bacillati</taxon>
        <taxon>Actinomycetota</taxon>
        <taxon>Actinomycetes</taxon>
        <taxon>Mycobacteriales</taxon>
        <taxon>Mycobacteriaceae</taxon>
        <taxon>Mycobacterium</taxon>
    </lineage>
</organism>
<protein>
    <submittedName>
        <fullName evidence="2">Uncharacterized protein</fullName>
    </submittedName>
</protein>
<keyword evidence="1" id="KW-0472">Membrane</keyword>
<name>A0A1X1YJW8_9MYCO</name>
<feature type="transmembrane region" description="Helical" evidence="1">
    <location>
        <begin position="85"/>
        <end position="109"/>
    </location>
</feature>
<keyword evidence="1" id="KW-0812">Transmembrane</keyword>
<dbReference type="EMBL" id="LQPE01000008">
    <property type="protein sequence ID" value="ORW11396.1"/>
    <property type="molecule type" value="Genomic_DNA"/>
</dbReference>
<keyword evidence="1" id="KW-1133">Transmembrane helix</keyword>
<comment type="caution">
    <text evidence="2">The sequence shown here is derived from an EMBL/GenBank/DDBJ whole genome shotgun (WGS) entry which is preliminary data.</text>
</comment>
<sequence>MQLEDEAMLWLAVLLVIVGAVLAAIGIVLFTNGIGVAPHNRTAEDPTGVKRAASRLPWRDLFQGMPKSIGVITAENAGRGDKLSAWGSLCALLALVAWCLAVLALITWLV</sequence>
<dbReference type="Proteomes" id="UP000193487">
    <property type="component" value="Unassembled WGS sequence"/>
</dbReference>
<feature type="transmembrane region" description="Helical" evidence="1">
    <location>
        <begin position="7"/>
        <end position="30"/>
    </location>
</feature>
<keyword evidence="3" id="KW-1185">Reference proteome</keyword>